<evidence type="ECO:0000259" key="1">
    <source>
        <dbReference type="SMART" id="SM00507"/>
    </source>
</evidence>
<proteinExistence type="predicted"/>
<comment type="caution">
    <text evidence="2">The sequence shown here is derived from an EMBL/GenBank/DDBJ whole genome shotgun (WGS) entry which is preliminary data.</text>
</comment>
<dbReference type="Gene3D" id="1.10.30.50">
    <property type="match status" value="1"/>
</dbReference>
<name>A0A5J4R171_9ZZZZ</name>
<protein>
    <recommendedName>
        <fullName evidence="1">HNH nuclease domain-containing protein</fullName>
    </recommendedName>
</protein>
<sequence length="247" mass="29342">MIKLNLPEKPEELTDEVERQLMAEYKADKKPVWRKSYIIDSLLKMSNNKCAFSEQELNSQSAYMEVEHFKPKSLYEDEVVRWGNLLPVCKKCNDTKGDWDVNQRPIVNPLIDYPCNHLFVRSFRFYKKDEKGQNTIDAVALNDRNHFVTVRSEIGFRIADDLEECFENLKNALHNPIKERRTLNRIKNRLKDCGSKKPYSAVLSTYILYEVPVYREMEQFLKEIYLWDDEFQEIKENLLFCALPEPE</sequence>
<dbReference type="EMBL" id="SNRY01002113">
    <property type="protein sequence ID" value="KAA6326731.1"/>
    <property type="molecule type" value="Genomic_DNA"/>
</dbReference>
<dbReference type="AlphaFoldDB" id="A0A5J4R171"/>
<dbReference type="SMART" id="SM00507">
    <property type="entry name" value="HNHc"/>
    <property type="match status" value="1"/>
</dbReference>
<evidence type="ECO:0000313" key="2">
    <source>
        <dbReference type="EMBL" id="KAA6326731.1"/>
    </source>
</evidence>
<gene>
    <name evidence="2" type="ORF">EZS27_024200</name>
</gene>
<feature type="domain" description="HNH nuclease" evidence="1">
    <location>
        <begin position="37"/>
        <end position="94"/>
    </location>
</feature>
<dbReference type="InterPro" id="IPR003615">
    <property type="entry name" value="HNH_nuc"/>
</dbReference>
<accession>A0A5J4R171</accession>
<organism evidence="2">
    <name type="scientific">termite gut metagenome</name>
    <dbReference type="NCBI Taxonomy" id="433724"/>
    <lineage>
        <taxon>unclassified sequences</taxon>
        <taxon>metagenomes</taxon>
        <taxon>organismal metagenomes</taxon>
    </lineage>
</organism>
<reference evidence="2" key="1">
    <citation type="submission" date="2019-03" db="EMBL/GenBank/DDBJ databases">
        <title>Single cell metagenomics reveals metabolic interactions within the superorganism composed of flagellate Streblomastix strix and complex community of Bacteroidetes bacteria on its surface.</title>
        <authorList>
            <person name="Treitli S.C."/>
            <person name="Kolisko M."/>
            <person name="Husnik F."/>
            <person name="Keeling P."/>
            <person name="Hampl V."/>
        </authorList>
    </citation>
    <scope>NUCLEOTIDE SEQUENCE</scope>
    <source>
        <strain evidence="2">STM</strain>
    </source>
</reference>